<dbReference type="Proteomes" id="UP000186817">
    <property type="component" value="Unassembled WGS sequence"/>
</dbReference>
<dbReference type="OrthoDB" id="410975at2759"/>
<gene>
    <name evidence="1" type="ORF">AK812_SmicGene22823</name>
</gene>
<keyword evidence="2" id="KW-1185">Reference proteome</keyword>
<protein>
    <submittedName>
        <fullName evidence="1">Uncharacterized protein</fullName>
    </submittedName>
</protein>
<evidence type="ECO:0000313" key="1">
    <source>
        <dbReference type="EMBL" id="OLP95078.1"/>
    </source>
</evidence>
<accession>A0A1Q9DIU5</accession>
<reference evidence="1 2" key="1">
    <citation type="submission" date="2016-02" db="EMBL/GenBank/DDBJ databases">
        <title>Genome analysis of coral dinoflagellate symbionts highlights evolutionary adaptations to a symbiotic lifestyle.</title>
        <authorList>
            <person name="Aranda M."/>
            <person name="Li Y."/>
            <person name="Liew Y.J."/>
            <person name="Baumgarten S."/>
            <person name="Simakov O."/>
            <person name="Wilson M."/>
            <person name="Piel J."/>
            <person name="Ashoor H."/>
            <person name="Bougouffa S."/>
            <person name="Bajic V.B."/>
            <person name="Ryu T."/>
            <person name="Ravasi T."/>
            <person name="Bayer T."/>
            <person name="Micklem G."/>
            <person name="Kim H."/>
            <person name="Bhak J."/>
            <person name="Lajeunesse T.C."/>
            <person name="Voolstra C.R."/>
        </authorList>
    </citation>
    <scope>NUCLEOTIDE SEQUENCE [LARGE SCALE GENOMIC DNA]</scope>
    <source>
        <strain evidence="1 2">CCMP2467</strain>
    </source>
</reference>
<comment type="caution">
    <text evidence="1">The sequence shown here is derived from an EMBL/GenBank/DDBJ whole genome shotgun (WGS) entry which is preliminary data.</text>
</comment>
<name>A0A1Q9DIU5_SYMMI</name>
<dbReference type="AlphaFoldDB" id="A0A1Q9DIU5"/>
<proteinExistence type="predicted"/>
<dbReference type="EMBL" id="LSRX01000517">
    <property type="protein sequence ID" value="OLP95078.1"/>
    <property type="molecule type" value="Genomic_DNA"/>
</dbReference>
<sequence length="509" mass="55875">MSVIADGGTFADASIPSAIRHTAKDMHHFTWFVTPHTSGDNLCRTAAGSRPGESWADTVYSFIYGRVLNKIGELARGEEITPTHCRDSTFGIYATAEEGEPIYGQDATWADDSAWPIVAPTPLDLLNKASRLCSLVLSQYMSHGMKPNLGRNKTALMFVLRGKGAVQAVKSAFKNGQASLHLSDLDIDVPTTSQYKHLGGIIDHKTQMAAEARQRLAIATQAFDKGQTLLYLNSTIPLKVRAALLQTTVTATFHNLALWIPEGPSWQLLSNGYARLVKKLLSKQFPGDVYFKLPAAAAYIITGCIPLEILARKARLSLLVSMCKAGPAALSASLQTEQSWFTVLRQDLQWLVGEDHGKSEAELRKPPKTSAEEQLLDYFYGPCTNGLVSNFTYKRKQQAARGCVAHVVDVSRRRGPWAPTSSRHMEGELSTALWYREATAQLADGNTGTRIDLQNTCETLQHAPLPLEHIGCLPRYRPPALVAGAGGRKRSTISILPFHSNKIKGLRRR</sequence>
<evidence type="ECO:0000313" key="2">
    <source>
        <dbReference type="Proteomes" id="UP000186817"/>
    </source>
</evidence>
<organism evidence="1 2">
    <name type="scientific">Symbiodinium microadriaticum</name>
    <name type="common">Dinoflagellate</name>
    <name type="synonym">Zooxanthella microadriatica</name>
    <dbReference type="NCBI Taxonomy" id="2951"/>
    <lineage>
        <taxon>Eukaryota</taxon>
        <taxon>Sar</taxon>
        <taxon>Alveolata</taxon>
        <taxon>Dinophyceae</taxon>
        <taxon>Suessiales</taxon>
        <taxon>Symbiodiniaceae</taxon>
        <taxon>Symbiodinium</taxon>
    </lineage>
</organism>